<evidence type="ECO:0000256" key="3">
    <source>
        <dbReference type="ARBA" id="ARBA00022723"/>
    </source>
</evidence>
<dbReference type="GO" id="GO:0046872">
    <property type="term" value="F:metal ion binding"/>
    <property type="evidence" value="ECO:0007669"/>
    <property type="project" value="UniProtKB-KW"/>
</dbReference>
<dbReference type="GO" id="GO:0016020">
    <property type="term" value="C:membrane"/>
    <property type="evidence" value="ECO:0007669"/>
    <property type="project" value="InterPro"/>
</dbReference>
<keyword evidence="9" id="KW-0732">Signal</keyword>
<keyword evidence="2" id="KW-0645">Protease</keyword>
<dbReference type="PANTHER" id="PTHR10942:SF0">
    <property type="entry name" value="LEISHMANOLYSIN-LIKE PEPTIDASE"/>
    <property type="match status" value="1"/>
</dbReference>
<accession>A0A9W6U228</accession>
<feature type="binding site" evidence="8">
    <location>
        <position position="259"/>
    </location>
    <ligand>
        <name>Zn(2+)</name>
        <dbReference type="ChEBI" id="CHEBI:29105"/>
        <note>catalytic</note>
    </ligand>
</feature>
<evidence type="ECO:0000313" key="10">
    <source>
        <dbReference type="EMBL" id="GMF24369.1"/>
    </source>
</evidence>
<feature type="binding site" evidence="8">
    <location>
        <position position="360"/>
    </location>
    <ligand>
        <name>Zn(2+)</name>
        <dbReference type="ChEBI" id="CHEBI:29105"/>
        <note>catalytic</note>
    </ligand>
</feature>
<evidence type="ECO:0000256" key="4">
    <source>
        <dbReference type="ARBA" id="ARBA00022801"/>
    </source>
</evidence>
<dbReference type="GO" id="GO:0007155">
    <property type="term" value="P:cell adhesion"/>
    <property type="evidence" value="ECO:0007669"/>
    <property type="project" value="InterPro"/>
</dbReference>
<dbReference type="Gene3D" id="3.90.132.10">
    <property type="entry name" value="Leishmanolysin , domain 2"/>
    <property type="match status" value="1"/>
</dbReference>
<evidence type="ECO:0000256" key="9">
    <source>
        <dbReference type="SAM" id="SignalP"/>
    </source>
</evidence>
<keyword evidence="4" id="KW-0378">Hydrolase</keyword>
<dbReference type="AlphaFoldDB" id="A0A9W6U228"/>
<dbReference type="InterPro" id="IPR001577">
    <property type="entry name" value="Peptidase_M8"/>
</dbReference>
<evidence type="ECO:0000256" key="8">
    <source>
        <dbReference type="PIRSR" id="PIRSR601577-2"/>
    </source>
</evidence>
<dbReference type="FunFam" id="3.90.132.10:FF:000001">
    <property type="entry name" value="leishmanolysin-like peptidase isoform X2"/>
    <property type="match status" value="1"/>
</dbReference>
<organism evidence="10 11">
    <name type="scientific">Phytophthora lilii</name>
    <dbReference type="NCBI Taxonomy" id="2077276"/>
    <lineage>
        <taxon>Eukaryota</taxon>
        <taxon>Sar</taxon>
        <taxon>Stramenopiles</taxon>
        <taxon>Oomycota</taxon>
        <taxon>Peronosporomycetes</taxon>
        <taxon>Peronosporales</taxon>
        <taxon>Peronosporaceae</taxon>
        <taxon>Phytophthora</taxon>
    </lineage>
</organism>
<dbReference type="Gene3D" id="3.10.170.20">
    <property type="match status" value="1"/>
</dbReference>
<feature type="binding site" evidence="8">
    <location>
        <position position="255"/>
    </location>
    <ligand>
        <name>Zn(2+)</name>
        <dbReference type="ChEBI" id="CHEBI:29105"/>
        <note>catalytic</note>
    </ligand>
</feature>
<gene>
    <name evidence="10" type="ORF">Plil01_000997600</name>
</gene>
<dbReference type="PANTHER" id="PTHR10942">
    <property type="entry name" value="LEISHMANOLYSIN-LIKE PEPTIDASE"/>
    <property type="match status" value="1"/>
</dbReference>
<feature type="active site" evidence="7">
    <location>
        <position position="256"/>
    </location>
</feature>
<comment type="cofactor">
    <cofactor evidence="8">
        <name>Zn(2+)</name>
        <dbReference type="ChEBI" id="CHEBI:29105"/>
    </cofactor>
    <text evidence="8">Binds 1 zinc ion per subunit.</text>
</comment>
<dbReference type="OrthoDB" id="527990at2759"/>
<evidence type="ECO:0000256" key="6">
    <source>
        <dbReference type="ARBA" id="ARBA00023049"/>
    </source>
</evidence>
<reference evidence="10" key="1">
    <citation type="submission" date="2023-04" db="EMBL/GenBank/DDBJ databases">
        <title>Phytophthora lilii NBRC 32176.</title>
        <authorList>
            <person name="Ichikawa N."/>
            <person name="Sato H."/>
            <person name="Tonouchi N."/>
        </authorList>
    </citation>
    <scope>NUCLEOTIDE SEQUENCE</scope>
    <source>
        <strain evidence="10">NBRC 32176</strain>
    </source>
</reference>
<keyword evidence="11" id="KW-1185">Reference proteome</keyword>
<feature type="signal peptide" evidence="9">
    <location>
        <begin position="1"/>
        <end position="25"/>
    </location>
</feature>
<dbReference type="GO" id="GO:0005737">
    <property type="term" value="C:cytoplasm"/>
    <property type="evidence" value="ECO:0007669"/>
    <property type="project" value="TreeGrafter"/>
</dbReference>
<evidence type="ECO:0000256" key="5">
    <source>
        <dbReference type="ARBA" id="ARBA00022833"/>
    </source>
</evidence>
<dbReference type="GO" id="GO:0004222">
    <property type="term" value="F:metalloendopeptidase activity"/>
    <property type="evidence" value="ECO:0007669"/>
    <property type="project" value="InterPro"/>
</dbReference>
<protein>
    <submittedName>
        <fullName evidence="10">Unnamed protein product</fullName>
    </submittedName>
</protein>
<dbReference type="EMBL" id="BSXW01000512">
    <property type="protein sequence ID" value="GMF24369.1"/>
    <property type="molecule type" value="Genomic_DNA"/>
</dbReference>
<proteinExistence type="inferred from homology"/>
<keyword evidence="6 8" id="KW-0482">Metalloprotease</keyword>
<comment type="similarity">
    <text evidence="1">Belongs to the peptidase M8 family.</text>
</comment>
<dbReference type="Gene3D" id="2.10.55.10">
    <property type="entry name" value="Leishmanolysin domain 3"/>
    <property type="match status" value="1"/>
</dbReference>
<keyword evidence="3 8" id="KW-0479">Metal-binding</keyword>
<dbReference type="PROSITE" id="PS51257">
    <property type="entry name" value="PROKAR_LIPOPROTEIN"/>
    <property type="match status" value="1"/>
</dbReference>
<dbReference type="SUPFAM" id="SSF55486">
    <property type="entry name" value="Metalloproteases ('zincins'), catalytic domain"/>
    <property type="match status" value="1"/>
</dbReference>
<feature type="chain" id="PRO_5040848038" evidence="9">
    <location>
        <begin position="26"/>
        <end position="721"/>
    </location>
</feature>
<name>A0A9W6U228_9STRA</name>
<sequence>MARLKLASCTLVLLLSCGYVHFVHCCIHDSIDHKYVSGAQNYNKDHPFLVSERRRRLGDRKRLSLQTSFANKELATVQYQPIRLTPYYDKGTLDKLPTTTRAEVVKIVTEAIQRISRALQVVPVSGNLFAHRFCTSTYDTTPPICHSISNNELCLEMPIPDDHFASIRYCDACSASGCNNCTISPAGTGIPDTDFLIYVRADNTNMCESGSTLAYASTCQQDQYDRPTFGMVNFCPNQLSTTSAAFERQVSTALHEFSHALGFSSRFFPLMRFEDGTPRTPRDQSGKPPTFTAGTCPNGKPIDYYAEPANTTVTFTTARNHVVAKMVTPRVRAFVREHFNCPTLEGAEIESQDGGCLGSHWEERLFEPEYMTPVDSYRNVFSALTLAFFADSGWYRVNSSTSEIMHFGRGKGCSFATEKCVNPATQTPLDTEHFCATPATTFQGCSVDATSRSTCSLSSTDQIIPAEYQYFPNNVKKGGVNRFADFCPLNVAYAKGDCSIASNLLKLGTTTINAYGETYCPTCKCTATSLRGIDSMNWNISPARQTGCYEMQCIFSSDARSNVSGTFVQIRVPRSNTEDSVDVNCTKKGETLAVPGFDGTITCPDPLVVCNFEDPSRVLTWGVNDSPTAGDIGSDSSQDFSASASIANSGSDSWTHDASFSYQDDTWSTSNSSNGTSSNAGTKVSAGTITTGATASGVCTYRWVSTWIVLSATWLSFAKIL</sequence>
<evidence type="ECO:0000256" key="2">
    <source>
        <dbReference type="ARBA" id="ARBA00022670"/>
    </source>
</evidence>
<dbReference type="Proteomes" id="UP001165083">
    <property type="component" value="Unassembled WGS sequence"/>
</dbReference>
<dbReference type="GO" id="GO:0006508">
    <property type="term" value="P:proteolysis"/>
    <property type="evidence" value="ECO:0007669"/>
    <property type="project" value="UniProtKB-KW"/>
</dbReference>
<evidence type="ECO:0000313" key="11">
    <source>
        <dbReference type="Proteomes" id="UP001165083"/>
    </source>
</evidence>
<evidence type="ECO:0000256" key="7">
    <source>
        <dbReference type="PIRSR" id="PIRSR601577-1"/>
    </source>
</evidence>
<keyword evidence="5 8" id="KW-0862">Zinc</keyword>
<comment type="caution">
    <text evidence="10">The sequence shown here is derived from an EMBL/GenBank/DDBJ whole genome shotgun (WGS) entry which is preliminary data.</text>
</comment>
<evidence type="ECO:0000256" key="1">
    <source>
        <dbReference type="ARBA" id="ARBA00005860"/>
    </source>
</evidence>
<dbReference type="Pfam" id="PF01457">
    <property type="entry name" value="Peptidase_M8"/>
    <property type="match status" value="2"/>
</dbReference>